<dbReference type="InterPro" id="IPR048333">
    <property type="entry name" value="HA2_WH"/>
</dbReference>
<dbReference type="InterPro" id="IPR027417">
    <property type="entry name" value="P-loop_NTPase"/>
</dbReference>
<dbReference type="GO" id="GO:0005737">
    <property type="term" value="C:cytoplasm"/>
    <property type="evidence" value="ECO:0007669"/>
    <property type="project" value="TreeGrafter"/>
</dbReference>
<dbReference type="EC" id="3.6.4.13" evidence="1"/>
<dbReference type="EMBL" id="CAKKLH010000012">
    <property type="protein sequence ID" value="CAH0098939.1"/>
    <property type="molecule type" value="Genomic_DNA"/>
</dbReference>
<dbReference type="SMART" id="SM00847">
    <property type="entry name" value="HA2"/>
    <property type="match status" value="1"/>
</dbReference>
<dbReference type="CDD" id="cd18791">
    <property type="entry name" value="SF2_C_RHA"/>
    <property type="match status" value="1"/>
</dbReference>
<protein>
    <recommendedName>
        <fullName evidence="1">RNA helicase</fullName>
        <ecNumber evidence="1">3.6.4.13</ecNumber>
    </recommendedName>
</protein>
<dbReference type="PROSITE" id="PS00690">
    <property type="entry name" value="DEAH_ATP_HELICASE"/>
    <property type="match status" value="1"/>
</dbReference>
<dbReference type="Pfam" id="PF04408">
    <property type="entry name" value="WHD_HA2"/>
    <property type="match status" value="1"/>
</dbReference>
<dbReference type="GO" id="GO:0002151">
    <property type="term" value="F:G-quadruplex RNA binding"/>
    <property type="evidence" value="ECO:0007669"/>
    <property type="project" value="TreeGrafter"/>
</dbReference>
<dbReference type="FunFam" id="3.40.50.300:FF:001528">
    <property type="entry name" value="ATP-dependent RNA helicase YTHDC2"/>
    <property type="match status" value="1"/>
</dbReference>
<dbReference type="GO" id="GO:0016787">
    <property type="term" value="F:hydrolase activity"/>
    <property type="evidence" value="ECO:0007669"/>
    <property type="project" value="UniProtKB-KW"/>
</dbReference>
<evidence type="ECO:0000259" key="6">
    <source>
        <dbReference type="PROSITE" id="PS51192"/>
    </source>
</evidence>
<keyword evidence="3" id="KW-0378">Hydrolase</keyword>
<keyword evidence="2" id="KW-0547">Nucleotide-binding</keyword>
<dbReference type="GO" id="GO:0005524">
    <property type="term" value="F:ATP binding"/>
    <property type="evidence" value="ECO:0007669"/>
    <property type="project" value="UniProtKB-KW"/>
</dbReference>
<dbReference type="SMART" id="SM00490">
    <property type="entry name" value="HELICc"/>
    <property type="match status" value="1"/>
</dbReference>
<dbReference type="GO" id="GO:0003724">
    <property type="term" value="F:RNA helicase activity"/>
    <property type="evidence" value="ECO:0007669"/>
    <property type="project" value="UniProtKB-EC"/>
</dbReference>
<feature type="domain" description="Helicase C-terminal" evidence="7">
    <location>
        <begin position="645"/>
        <end position="815"/>
    </location>
</feature>
<keyword evidence="9" id="KW-1185">Reference proteome</keyword>
<dbReference type="PROSITE" id="PS51192">
    <property type="entry name" value="HELICASE_ATP_BIND_1"/>
    <property type="match status" value="1"/>
</dbReference>
<proteinExistence type="predicted"/>
<accession>A0A8J2RCL3</accession>
<dbReference type="GO" id="GO:0003678">
    <property type="term" value="F:DNA helicase activity"/>
    <property type="evidence" value="ECO:0007669"/>
    <property type="project" value="TreeGrafter"/>
</dbReference>
<dbReference type="Gene3D" id="3.40.50.300">
    <property type="entry name" value="P-loop containing nucleotide triphosphate hydrolases"/>
    <property type="match status" value="2"/>
</dbReference>
<dbReference type="InterPro" id="IPR001650">
    <property type="entry name" value="Helicase_C-like"/>
</dbReference>
<dbReference type="InterPro" id="IPR007502">
    <property type="entry name" value="Helicase-assoc_dom"/>
</dbReference>
<name>A0A8J2RCL3_9CRUS</name>
<dbReference type="PANTHER" id="PTHR18934:SF257">
    <property type="entry name" value="ATP-DEPENDENT RNA HELICASE DHX30"/>
    <property type="match status" value="1"/>
</dbReference>
<feature type="domain" description="Helicase ATP-binding" evidence="6">
    <location>
        <begin position="435"/>
        <end position="604"/>
    </location>
</feature>
<dbReference type="InterPro" id="IPR002464">
    <property type="entry name" value="DNA/RNA_helicase_DEAH_CS"/>
</dbReference>
<evidence type="ECO:0000256" key="3">
    <source>
        <dbReference type="ARBA" id="ARBA00022801"/>
    </source>
</evidence>
<dbReference type="SMART" id="SM00487">
    <property type="entry name" value="DEXDc"/>
    <property type="match status" value="1"/>
</dbReference>
<dbReference type="GO" id="GO:0005634">
    <property type="term" value="C:nucleus"/>
    <property type="evidence" value="ECO:0007669"/>
    <property type="project" value="TreeGrafter"/>
</dbReference>
<reference evidence="8" key="1">
    <citation type="submission" date="2021-11" db="EMBL/GenBank/DDBJ databases">
        <authorList>
            <person name="Schell T."/>
        </authorList>
    </citation>
    <scope>NUCLEOTIDE SEQUENCE</scope>
    <source>
        <strain evidence="8">M5</strain>
    </source>
</reference>
<dbReference type="Pfam" id="PF00271">
    <property type="entry name" value="Helicase_C"/>
    <property type="match status" value="1"/>
</dbReference>
<dbReference type="CDD" id="cd00048">
    <property type="entry name" value="DSRM_SF"/>
    <property type="match status" value="1"/>
</dbReference>
<dbReference type="CDD" id="cd17917">
    <property type="entry name" value="DEXHc_RHA-like"/>
    <property type="match status" value="1"/>
</dbReference>
<dbReference type="SUPFAM" id="SSF52540">
    <property type="entry name" value="P-loop containing nucleoside triphosphate hydrolases"/>
    <property type="match status" value="1"/>
</dbReference>
<dbReference type="InterPro" id="IPR014001">
    <property type="entry name" value="Helicase_ATP-bd"/>
</dbReference>
<organism evidence="8 9">
    <name type="scientific">Daphnia galeata</name>
    <dbReference type="NCBI Taxonomy" id="27404"/>
    <lineage>
        <taxon>Eukaryota</taxon>
        <taxon>Metazoa</taxon>
        <taxon>Ecdysozoa</taxon>
        <taxon>Arthropoda</taxon>
        <taxon>Crustacea</taxon>
        <taxon>Branchiopoda</taxon>
        <taxon>Diplostraca</taxon>
        <taxon>Cladocera</taxon>
        <taxon>Anomopoda</taxon>
        <taxon>Daphniidae</taxon>
        <taxon>Daphnia</taxon>
    </lineage>
</organism>
<evidence type="ECO:0000313" key="9">
    <source>
        <dbReference type="Proteomes" id="UP000789390"/>
    </source>
</evidence>
<dbReference type="Proteomes" id="UP000789390">
    <property type="component" value="Unassembled WGS sequence"/>
</dbReference>
<evidence type="ECO:0000256" key="4">
    <source>
        <dbReference type="ARBA" id="ARBA00022806"/>
    </source>
</evidence>
<dbReference type="Gene3D" id="1.20.120.1080">
    <property type="match status" value="1"/>
</dbReference>
<keyword evidence="5" id="KW-0067">ATP-binding</keyword>
<sequence length="1183" mass="134474">MFRFCVANIFCNQKNMISQRLIASKYNCLHVRVRACHTLVETIHHQHGTKGRNLQLKPARIVVNETFHSISQKLKLPFLKPTYTTIPIHGEGRVFKTVLTLKWPEKNNGKYLIVFSTNFEAIGQNKKELEELVAKQALRALQDSNIISSTGKLVFELNTHKTLQTSQNNDEPINQLSVTENEGEFAAVEAKFPNFKSTLINCFMKVSNHMKNPNFIARPTFKHLKSKNKFQWQASYSLKWPEAKEFSGEGTTRAEAEKRAILSALYWLTKYNFLHKEGYPILYSNEELRDLKKNINSPASVKLSSVLVEELEEVLNDFKNIKPLLDENRTVFEQEIAAKSLIREDEEGIEEVEEERELEESLGHFSISSTNEWKCDENEEDPVDPLTGRRVPVLSPVEIKKRCDQLFRSAQMRLVEKTGPIIPHLPIVEERDGILDLIEKNRVIVLSGDTGCGKSTQVPQYLLDSYALKHRGTDCNIIVTQPRRLAALSLAQTVASHRGEKVGDSVGYQVRLNSVLPNQQLGRILFCSTGILLRRLQACPKMLGISHLIIDEVHERDCLTDFTLVIIKDLLKTNPLLKVILMSASLNADLLSRYFDSAPLTHVNGRTFPVQKRFLSEIRQLTQSFGNRINTTSLKPMVDQDLLVKLVRYIDINKPSQGSILVFLPGWAEIKNLHSKLKEFYPSEETHWILPVHSKLSQTEQERIFDRPPEGVRKIVLATNIAETSLTIPDCVYVIDPGVHKELRYNSQRGTAVMENQWVSKANVQQRAGRAGRVQPGESFHLYSQEKYEEMESFPLAEILRIPLEKVVMDIKAYDENVKSVDFLSRTLEPPTHHAIYDAIQELQSIGALDEYERLTPLGRRIATFSTHPRLAKSLVFATLFRCLDPVASIVAGLSSAREGWSVESTVDKQRHRIRQAKNRFHLTSDHLALAKLMNQFRNQRGRYEVDEFCDRFQANPKSLYFLKGVRSLLVDHLKDANLLGNRLDADSTYHPVNAYSDNEEMIKAALLMGFGDRILRVRRGRMLKGMIRSNETVILSEKHGPVHIVPDSVNAEFNKINSNYVFYFNGIFSTERKAFVVRDTTQISNITTLLTAGKSIEVENSLDSGNASVNIAIDGSKNLKFACSSRESELLIGLRYSLGETCDFLLRTAGIRQTNELASIVGKFHGRQIDLLSRLLTINDCD</sequence>
<dbReference type="Pfam" id="PF21010">
    <property type="entry name" value="HA2_C"/>
    <property type="match status" value="1"/>
</dbReference>
<evidence type="ECO:0000313" key="8">
    <source>
        <dbReference type="EMBL" id="CAH0098939.1"/>
    </source>
</evidence>
<dbReference type="Gene3D" id="3.30.160.20">
    <property type="match status" value="1"/>
</dbReference>
<dbReference type="OrthoDB" id="5600252at2759"/>
<dbReference type="PANTHER" id="PTHR18934">
    <property type="entry name" value="ATP-DEPENDENT RNA HELICASE"/>
    <property type="match status" value="1"/>
</dbReference>
<evidence type="ECO:0000259" key="7">
    <source>
        <dbReference type="PROSITE" id="PS51194"/>
    </source>
</evidence>
<evidence type="ECO:0000256" key="5">
    <source>
        <dbReference type="ARBA" id="ARBA00022840"/>
    </source>
</evidence>
<keyword evidence="4" id="KW-0347">Helicase</keyword>
<dbReference type="PROSITE" id="PS51194">
    <property type="entry name" value="HELICASE_CTER"/>
    <property type="match status" value="1"/>
</dbReference>
<dbReference type="AlphaFoldDB" id="A0A8J2RCL3"/>
<comment type="caution">
    <text evidence="8">The sequence shown here is derived from an EMBL/GenBank/DDBJ whole genome shotgun (WGS) entry which is preliminary data.</text>
</comment>
<evidence type="ECO:0000256" key="2">
    <source>
        <dbReference type="ARBA" id="ARBA00022741"/>
    </source>
</evidence>
<gene>
    <name evidence="8" type="ORF">DGAL_LOCUS1047</name>
</gene>
<evidence type="ECO:0000256" key="1">
    <source>
        <dbReference type="ARBA" id="ARBA00012552"/>
    </source>
</evidence>